<dbReference type="GO" id="GO:0009055">
    <property type="term" value="F:electron transfer activity"/>
    <property type="evidence" value="ECO:0007669"/>
    <property type="project" value="InterPro"/>
</dbReference>
<dbReference type="SUPFAM" id="SSF52402">
    <property type="entry name" value="Adenine nucleotide alpha hydrolases-like"/>
    <property type="match status" value="1"/>
</dbReference>
<evidence type="ECO:0000256" key="5">
    <source>
        <dbReference type="ARBA" id="ARBA00022982"/>
    </source>
</evidence>
<dbReference type="InterPro" id="IPR014729">
    <property type="entry name" value="Rossmann-like_a/b/a_fold"/>
</dbReference>
<evidence type="ECO:0000313" key="9">
    <source>
        <dbReference type="Proteomes" id="UP000005384"/>
    </source>
</evidence>
<dbReference type="Pfam" id="PF00766">
    <property type="entry name" value="ETF_alpha"/>
    <property type="match status" value="1"/>
</dbReference>
<organism evidence="8 9">
    <name type="scientific">Hungatella hathewayi WAL-18680</name>
    <dbReference type="NCBI Taxonomy" id="742737"/>
    <lineage>
        <taxon>Bacteria</taxon>
        <taxon>Bacillati</taxon>
        <taxon>Bacillota</taxon>
        <taxon>Clostridia</taxon>
        <taxon>Lachnospirales</taxon>
        <taxon>Lachnospiraceae</taxon>
        <taxon>Hungatella</taxon>
    </lineage>
</organism>
<name>G5IJZ6_9FIRM</name>
<dbReference type="InterPro" id="IPR014730">
    <property type="entry name" value="ETF_a/b_N"/>
</dbReference>
<evidence type="ECO:0000259" key="7">
    <source>
        <dbReference type="SMART" id="SM00893"/>
    </source>
</evidence>
<dbReference type="GO" id="GO:0050660">
    <property type="term" value="F:flavin adenine dinucleotide binding"/>
    <property type="evidence" value="ECO:0007669"/>
    <property type="project" value="InterPro"/>
</dbReference>
<evidence type="ECO:0000256" key="2">
    <source>
        <dbReference type="ARBA" id="ARBA00022448"/>
    </source>
</evidence>
<keyword evidence="9" id="KW-1185">Reference proteome</keyword>
<dbReference type="Gene3D" id="3.40.50.620">
    <property type="entry name" value="HUPs"/>
    <property type="match status" value="1"/>
</dbReference>
<gene>
    <name evidence="8" type="ORF">HMPREF9473_03824</name>
</gene>
<dbReference type="SUPFAM" id="SSF52467">
    <property type="entry name" value="DHS-like NAD/FAD-binding domain"/>
    <property type="match status" value="1"/>
</dbReference>
<dbReference type="Proteomes" id="UP000005384">
    <property type="component" value="Unassembled WGS sequence"/>
</dbReference>
<dbReference type="RefSeq" id="WP_006781815.1">
    <property type="nucleotide sequence ID" value="NZ_CP040506.1"/>
</dbReference>
<feature type="binding site" evidence="6">
    <location>
        <begin position="240"/>
        <end position="241"/>
    </location>
    <ligand>
        <name>FAD</name>
        <dbReference type="ChEBI" id="CHEBI:57692"/>
    </ligand>
</feature>
<dbReference type="OrthoDB" id="9770286at2"/>
<feature type="binding site" evidence="6">
    <location>
        <position position="292"/>
    </location>
    <ligand>
        <name>FAD</name>
        <dbReference type="ChEBI" id="CHEBI:57692"/>
    </ligand>
</feature>
<dbReference type="PATRIC" id="fig|742737.3.peg.3804"/>
<dbReference type="InterPro" id="IPR029035">
    <property type="entry name" value="DHS-like_NAD/FAD-binding_dom"/>
</dbReference>
<feature type="binding site" evidence="6">
    <location>
        <begin position="254"/>
        <end position="258"/>
    </location>
    <ligand>
        <name>FAD</name>
        <dbReference type="ChEBI" id="CHEBI:57692"/>
    </ligand>
</feature>
<comment type="similarity">
    <text evidence="1">Belongs to the ETF alpha-subunit/FixB family.</text>
</comment>
<feature type="domain" description="Electron transfer flavoprotein alpha/beta-subunit N-terminal" evidence="7">
    <location>
        <begin position="5"/>
        <end position="188"/>
    </location>
</feature>
<proteinExistence type="inferred from homology"/>
<evidence type="ECO:0000313" key="8">
    <source>
        <dbReference type="EMBL" id="EHI58180.1"/>
    </source>
</evidence>
<dbReference type="InterPro" id="IPR001308">
    <property type="entry name" value="ETF_a/FixB"/>
</dbReference>
<dbReference type="AlphaFoldDB" id="G5IJZ6"/>
<dbReference type="SMART" id="SM00893">
    <property type="entry name" value="ETF"/>
    <property type="match status" value="1"/>
</dbReference>
<keyword evidence="3" id="KW-0285">Flavoprotein</keyword>
<keyword evidence="5" id="KW-0249">Electron transport</keyword>
<dbReference type="Pfam" id="PF01012">
    <property type="entry name" value="ETF"/>
    <property type="match status" value="1"/>
</dbReference>
<dbReference type="PANTHER" id="PTHR43153">
    <property type="entry name" value="ELECTRON TRANSFER FLAVOPROTEIN ALPHA"/>
    <property type="match status" value="1"/>
</dbReference>
<accession>G5IJZ6</accession>
<comment type="cofactor">
    <cofactor evidence="6">
        <name>FAD</name>
        <dbReference type="ChEBI" id="CHEBI:57692"/>
    </cofactor>
    <text evidence="6">Binds 1 FAD per dimer.</text>
</comment>
<evidence type="ECO:0000256" key="6">
    <source>
        <dbReference type="PIRSR" id="PIRSR000089-1"/>
    </source>
</evidence>
<comment type="caution">
    <text evidence="8">The sequence shown here is derived from an EMBL/GenBank/DDBJ whole genome shotgun (WGS) entry which is preliminary data.</text>
</comment>
<dbReference type="PROSITE" id="PS00696">
    <property type="entry name" value="ETF_ALPHA"/>
    <property type="match status" value="1"/>
</dbReference>
<dbReference type="InterPro" id="IPR018206">
    <property type="entry name" value="ETF_asu_C_CS"/>
</dbReference>
<dbReference type="InterPro" id="IPR014731">
    <property type="entry name" value="ETF_asu_C"/>
</dbReference>
<protein>
    <recommendedName>
        <fullName evidence="7">Electron transfer flavoprotein alpha/beta-subunit N-terminal domain-containing protein</fullName>
    </recommendedName>
</protein>
<dbReference type="EMBL" id="ADLN01000105">
    <property type="protein sequence ID" value="EHI58180.1"/>
    <property type="molecule type" value="Genomic_DNA"/>
</dbReference>
<evidence type="ECO:0000256" key="1">
    <source>
        <dbReference type="ARBA" id="ARBA00005817"/>
    </source>
</evidence>
<keyword evidence="4 6" id="KW-0274">FAD</keyword>
<dbReference type="PIRSF" id="PIRSF000089">
    <property type="entry name" value="Electra_flavoP_a"/>
    <property type="match status" value="1"/>
</dbReference>
<dbReference type="GO" id="GO:0033539">
    <property type="term" value="P:fatty acid beta-oxidation using acyl-CoA dehydrogenase"/>
    <property type="evidence" value="ECO:0007669"/>
    <property type="project" value="TreeGrafter"/>
</dbReference>
<dbReference type="Gene3D" id="3.40.50.1220">
    <property type="entry name" value="TPP-binding domain"/>
    <property type="match status" value="1"/>
</dbReference>
<dbReference type="HOGENOM" id="CLU_034178_0_1_9"/>
<feature type="binding site" evidence="6">
    <location>
        <begin position="271"/>
        <end position="278"/>
    </location>
    <ligand>
        <name>FAD</name>
        <dbReference type="ChEBI" id="CHEBI:57692"/>
    </ligand>
</feature>
<reference evidence="8 9" key="1">
    <citation type="submission" date="2011-08" db="EMBL/GenBank/DDBJ databases">
        <title>The Genome Sequence of Clostridium hathewayi WAL-18680.</title>
        <authorList>
            <consortium name="The Broad Institute Genome Sequencing Platform"/>
            <person name="Earl A."/>
            <person name="Ward D."/>
            <person name="Feldgarden M."/>
            <person name="Gevers D."/>
            <person name="Finegold S.M."/>
            <person name="Summanen P.H."/>
            <person name="Molitoris D.R."/>
            <person name="Song M."/>
            <person name="Daigneault M."/>
            <person name="Allen-Vercoe E."/>
            <person name="Young S.K."/>
            <person name="Zeng Q."/>
            <person name="Gargeya S."/>
            <person name="Fitzgerald M."/>
            <person name="Haas B."/>
            <person name="Abouelleil A."/>
            <person name="Alvarado L."/>
            <person name="Arachchi H.M."/>
            <person name="Berlin A."/>
            <person name="Brown A."/>
            <person name="Chapman S.B."/>
            <person name="Chen Z."/>
            <person name="Dunbar C."/>
            <person name="Freedman E."/>
            <person name="Gearin G."/>
            <person name="Gellesch M."/>
            <person name="Goldberg J."/>
            <person name="Griggs A."/>
            <person name="Gujja S."/>
            <person name="Heiman D."/>
            <person name="Howarth C."/>
            <person name="Larson L."/>
            <person name="Lui A."/>
            <person name="MacDonald P.J.P."/>
            <person name="Montmayeur A."/>
            <person name="Murphy C."/>
            <person name="Neiman D."/>
            <person name="Pearson M."/>
            <person name="Priest M."/>
            <person name="Roberts A."/>
            <person name="Saif S."/>
            <person name="Shea T."/>
            <person name="Shenoy N."/>
            <person name="Sisk P."/>
            <person name="Stolte C."/>
            <person name="Sykes S."/>
            <person name="Wortman J."/>
            <person name="Nusbaum C."/>
            <person name="Birren B."/>
        </authorList>
    </citation>
    <scope>NUCLEOTIDE SEQUENCE [LARGE SCALE GENOMIC DNA]</scope>
    <source>
        <strain evidence="8 9">WAL-18680</strain>
    </source>
</reference>
<evidence type="ECO:0000256" key="4">
    <source>
        <dbReference type="ARBA" id="ARBA00022827"/>
    </source>
</evidence>
<dbReference type="PANTHER" id="PTHR43153:SF1">
    <property type="entry name" value="ELECTRON TRANSFER FLAVOPROTEIN SUBUNIT ALPHA, MITOCHONDRIAL"/>
    <property type="match status" value="1"/>
</dbReference>
<sequence>MTTGCFVICEDDSAVSLSLAAQAVRMSAGHGGEVSVVVLHGEGKGFAVCGISHIYVLGLPEEYGDETELAVHLADWFSDRRPGMILANATVRLRALMPVMAARLGCGLTADCTGLEMLEDGSLLQVRPALGGNVTASIVSRTWPQMATVRPGIFPEVCGYNAGTVGMGTGSHGDEIVKTERLQFDLRPLVKCLAFHKSEKRNTLSGAGIIVAGGAGIGSREGFALLEKLAGRLGGCLGATRSAVNLGYAPYSCQIGQTGQVVRPGLYLAVGISGAVQHLAGMSGAGTVIAINSDRHAPIFDYADYGLVGDWKRIVEQLLENQIFNSGRGDTDEL</sequence>
<evidence type="ECO:0000256" key="3">
    <source>
        <dbReference type="ARBA" id="ARBA00022630"/>
    </source>
</evidence>
<keyword evidence="2" id="KW-0813">Transport</keyword>